<dbReference type="Pfam" id="PF02423">
    <property type="entry name" value="OCD_Mu_crystall"/>
    <property type="match status" value="1"/>
</dbReference>
<dbReference type="OrthoDB" id="41492at2759"/>
<sequence>MSLLCLNGSDVAKVTSNLSPASIQLLMARVFAVLSSGDPNSAHTPHRSSIPMENHLSLFMPARMVSPALSGAAIKIVSVPTKPGDTRGLPASTVVLDEESGAAKAILNAANLTALRNAAGSLLSCNLVGPRQPASLVAFGAGAQIEAHVDLFVRAFTSLKRCTIVNRTMNDRVERLAGRLRTRFPQAEIDCVDHDAANPNASLQSTLLSAHLIICATSSTIPLFPSSWVSDAAHIMLIGSYKPTMHEVDGTLIRRARPLLVDSRDACFVEAGELIAAQIKPDEMQEIGDLVAFESGELFLEEPTRQELAFREGSVDGPVTIFKSVGVGLQDVAIACAVVQQAEEMGLGTRVDWT</sequence>
<evidence type="ECO:0000313" key="3">
    <source>
        <dbReference type="Proteomes" id="UP000613580"/>
    </source>
</evidence>
<proteinExistence type="inferred from homology"/>
<dbReference type="InterPro" id="IPR023401">
    <property type="entry name" value="ODC_N"/>
</dbReference>
<gene>
    <name evidence="2" type="ORF">HMN09_01199000</name>
</gene>
<evidence type="ECO:0000256" key="1">
    <source>
        <dbReference type="ARBA" id="ARBA00008903"/>
    </source>
</evidence>
<dbReference type="SUPFAM" id="SSF51735">
    <property type="entry name" value="NAD(P)-binding Rossmann-fold domains"/>
    <property type="match status" value="1"/>
</dbReference>
<organism evidence="2 3">
    <name type="scientific">Mycena chlorophos</name>
    <name type="common">Agaric fungus</name>
    <name type="synonym">Agaricus chlorophos</name>
    <dbReference type="NCBI Taxonomy" id="658473"/>
    <lineage>
        <taxon>Eukaryota</taxon>
        <taxon>Fungi</taxon>
        <taxon>Dikarya</taxon>
        <taxon>Basidiomycota</taxon>
        <taxon>Agaricomycotina</taxon>
        <taxon>Agaricomycetes</taxon>
        <taxon>Agaricomycetidae</taxon>
        <taxon>Agaricales</taxon>
        <taxon>Marasmiineae</taxon>
        <taxon>Mycenaceae</taxon>
        <taxon>Mycena</taxon>
    </lineage>
</organism>
<dbReference type="PANTHER" id="PTHR13812">
    <property type="entry name" value="KETIMINE REDUCTASE MU-CRYSTALLIN"/>
    <property type="match status" value="1"/>
</dbReference>
<keyword evidence="3" id="KW-1185">Reference proteome</keyword>
<name>A0A8H6S5D8_MYCCL</name>
<dbReference type="PIRSF" id="PIRSF001439">
    <property type="entry name" value="CryM"/>
    <property type="match status" value="1"/>
</dbReference>
<dbReference type="InterPro" id="IPR003462">
    <property type="entry name" value="ODC_Mu_crystall"/>
</dbReference>
<comment type="similarity">
    <text evidence="1">Belongs to the ornithine cyclodeaminase/mu-crystallin family.</text>
</comment>
<dbReference type="Gene3D" id="3.30.1780.10">
    <property type="entry name" value="ornithine cyclodeaminase, domain 1"/>
    <property type="match status" value="1"/>
</dbReference>
<dbReference type="AlphaFoldDB" id="A0A8H6S5D8"/>
<comment type="caution">
    <text evidence="2">The sequence shown here is derived from an EMBL/GenBank/DDBJ whole genome shotgun (WGS) entry which is preliminary data.</text>
</comment>
<dbReference type="Proteomes" id="UP000613580">
    <property type="component" value="Unassembled WGS sequence"/>
</dbReference>
<accession>A0A8H6S5D8</accession>
<evidence type="ECO:0000313" key="2">
    <source>
        <dbReference type="EMBL" id="KAF7293209.1"/>
    </source>
</evidence>
<evidence type="ECO:0008006" key="4">
    <source>
        <dbReference type="Google" id="ProtNLM"/>
    </source>
</evidence>
<dbReference type="Gene3D" id="3.40.50.720">
    <property type="entry name" value="NAD(P)-binding Rossmann-like Domain"/>
    <property type="match status" value="1"/>
</dbReference>
<dbReference type="GO" id="GO:0005737">
    <property type="term" value="C:cytoplasm"/>
    <property type="evidence" value="ECO:0007669"/>
    <property type="project" value="TreeGrafter"/>
</dbReference>
<dbReference type="PANTHER" id="PTHR13812:SF19">
    <property type="entry name" value="KETIMINE REDUCTASE MU-CRYSTALLIN"/>
    <property type="match status" value="1"/>
</dbReference>
<dbReference type="EMBL" id="JACAZE010000021">
    <property type="protein sequence ID" value="KAF7293209.1"/>
    <property type="molecule type" value="Genomic_DNA"/>
</dbReference>
<dbReference type="InterPro" id="IPR036291">
    <property type="entry name" value="NAD(P)-bd_dom_sf"/>
</dbReference>
<protein>
    <recommendedName>
        <fullName evidence="4">NAD(P)-binding protein</fullName>
    </recommendedName>
</protein>
<reference evidence="2" key="1">
    <citation type="submission" date="2020-05" db="EMBL/GenBank/DDBJ databases">
        <title>Mycena genomes resolve the evolution of fungal bioluminescence.</title>
        <authorList>
            <person name="Tsai I.J."/>
        </authorList>
    </citation>
    <scope>NUCLEOTIDE SEQUENCE</scope>
    <source>
        <strain evidence="2">110903Hualien_Pintung</strain>
    </source>
</reference>